<organism evidence="9 10">
    <name type="scientific">Gracilariopsis chorda</name>
    <dbReference type="NCBI Taxonomy" id="448386"/>
    <lineage>
        <taxon>Eukaryota</taxon>
        <taxon>Rhodophyta</taxon>
        <taxon>Florideophyceae</taxon>
        <taxon>Rhodymeniophycidae</taxon>
        <taxon>Gracilariales</taxon>
        <taxon>Gracilariaceae</taxon>
        <taxon>Gracilariopsis</taxon>
    </lineage>
</organism>
<feature type="region of interest" description="Disordered" evidence="7">
    <location>
        <begin position="140"/>
        <end position="186"/>
    </location>
</feature>
<dbReference type="OrthoDB" id="1746530at2759"/>
<dbReference type="InterPro" id="IPR038324">
    <property type="entry name" value="Rpb4/RPC9_sf"/>
</dbReference>
<comment type="caution">
    <text evidence="9">The sequence shown here is derived from an EMBL/GenBank/DDBJ whole genome shotgun (WGS) entry which is preliminary data.</text>
</comment>
<dbReference type="InterPro" id="IPR038846">
    <property type="entry name" value="RPC9"/>
</dbReference>
<accession>A0A2V3J5S4</accession>
<dbReference type="SMART" id="SM00657">
    <property type="entry name" value="RPOL4c"/>
    <property type="match status" value="1"/>
</dbReference>
<dbReference type="EMBL" id="NBIV01000005">
    <property type="protein sequence ID" value="PXF49472.1"/>
    <property type="molecule type" value="Genomic_DNA"/>
</dbReference>
<proteinExistence type="inferred from homology"/>
<evidence type="ECO:0000256" key="6">
    <source>
        <dbReference type="ARBA" id="ARBA00023242"/>
    </source>
</evidence>
<dbReference type="InterPro" id="IPR006590">
    <property type="entry name" value="RNA_pol_Rpb4/RPC9_core"/>
</dbReference>
<dbReference type="GO" id="GO:0005666">
    <property type="term" value="C:RNA polymerase III complex"/>
    <property type="evidence" value="ECO:0007669"/>
    <property type="project" value="InterPro"/>
</dbReference>
<dbReference type="SUPFAM" id="SSF47819">
    <property type="entry name" value="HRDC-like"/>
    <property type="match status" value="1"/>
</dbReference>
<dbReference type="InterPro" id="IPR010997">
    <property type="entry name" value="HRDC-like_sf"/>
</dbReference>
<evidence type="ECO:0000256" key="2">
    <source>
        <dbReference type="ARBA" id="ARBA00006898"/>
    </source>
</evidence>
<keyword evidence="10" id="KW-1185">Reference proteome</keyword>
<dbReference type="GO" id="GO:0000166">
    <property type="term" value="F:nucleotide binding"/>
    <property type="evidence" value="ECO:0007669"/>
    <property type="project" value="InterPro"/>
</dbReference>
<keyword evidence="5" id="KW-0804">Transcription</keyword>
<dbReference type="InterPro" id="IPR005574">
    <property type="entry name" value="Rpb4/RPC9"/>
</dbReference>
<dbReference type="PANTHER" id="PTHR15561:SF0">
    <property type="entry name" value="DNA-DIRECTED RNA POLYMERASE III SUBUNIT RPC9"/>
    <property type="match status" value="1"/>
</dbReference>
<feature type="domain" description="RNA polymerase Rpb4/RPC9 core" evidence="8">
    <location>
        <begin position="5"/>
        <end position="130"/>
    </location>
</feature>
<evidence type="ECO:0000256" key="4">
    <source>
        <dbReference type="ARBA" id="ARBA00022478"/>
    </source>
</evidence>
<gene>
    <name evidence="9" type="ORF">BWQ96_00788</name>
</gene>
<dbReference type="Pfam" id="PF03874">
    <property type="entry name" value="RNA_pol_Rpb4"/>
    <property type="match status" value="1"/>
</dbReference>
<reference evidence="9 10" key="1">
    <citation type="journal article" date="2018" name="Mol. Biol. Evol.">
        <title>Analysis of the draft genome of the red seaweed Gracilariopsis chorda provides insights into genome size evolution in Rhodophyta.</title>
        <authorList>
            <person name="Lee J."/>
            <person name="Yang E.C."/>
            <person name="Graf L."/>
            <person name="Yang J.H."/>
            <person name="Qiu H."/>
            <person name="Zel Zion U."/>
            <person name="Chan C.X."/>
            <person name="Stephens T.G."/>
            <person name="Weber A.P.M."/>
            <person name="Boo G.H."/>
            <person name="Boo S.M."/>
            <person name="Kim K.M."/>
            <person name="Shin Y."/>
            <person name="Jung M."/>
            <person name="Lee S.J."/>
            <person name="Yim H.S."/>
            <person name="Lee J.H."/>
            <person name="Bhattacharya D."/>
            <person name="Yoon H.S."/>
        </authorList>
    </citation>
    <scope>NUCLEOTIDE SEQUENCE [LARGE SCALE GENOMIC DNA]</scope>
    <source>
        <strain evidence="9 10">SKKU-2015</strain>
        <tissue evidence="9">Whole body</tissue>
    </source>
</reference>
<name>A0A2V3J5S4_9FLOR</name>
<dbReference type="PANTHER" id="PTHR15561">
    <property type="entry name" value="CALCITONIN GENE-RELATED PEPTIDE-RECEPTOR COMPONENT PROTEIN"/>
    <property type="match status" value="1"/>
</dbReference>
<feature type="compositionally biased region" description="Basic and acidic residues" evidence="7">
    <location>
        <begin position="151"/>
        <end position="163"/>
    </location>
</feature>
<sequence length="186" mass="20600">MKILSNPDGDGLLTNAEVHEWLKEKKFETARRDVPEGVIKPPHSTASISRQVRQYIESSPAGNVSVSSLRKLYEKLEKFKLSKVEKLMIANIRPDAYAHLTPLIVDVYSRYDENQLYEMLGIINDTLEKRTKPLEQAARDANGEELPSDVHGAHETNGNKEEAVEATANGIGAVTLSNESPPGAHL</sequence>
<keyword evidence="4" id="KW-0240">DNA-directed RNA polymerase</keyword>
<dbReference type="AlphaFoldDB" id="A0A2V3J5S4"/>
<dbReference type="Gene3D" id="1.20.1250.40">
    <property type="match status" value="1"/>
</dbReference>
<evidence type="ECO:0000259" key="8">
    <source>
        <dbReference type="SMART" id="SM00657"/>
    </source>
</evidence>
<dbReference type="Proteomes" id="UP000247409">
    <property type="component" value="Unassembled WGS sequence"/>
</dbReference>
<evidence type="ECO:0000256" key="5">
    <source>
        <dbReference type="ARBA" id="ARBA00023163"/>
    </source>
</evidence>
<evidence type="ECO:0000256" key="7">
    <source>
        <dbReference type="SAM" id="MobiDB-lite"/>
    </source>
</evidence>
<evidence type="ECO:0000313" key="9">
    <source>
        <dbReference type="EMBL" id="PXF49472.1"/>
    </source>
</evidence>
<dbReference type="GO" id="GO:0006384">
    <property type="term" value="P:transcription initiation at RNA polymerase III promoter"/>
    <property type="evidence" value="ECO:0007669"/>
    <property type="project" value="InterPro"/>
</dbReference>
<evidence type="ECO:0000256" key="1">
    <source>
        <dbReference type="ARBA" id="ARBA00004123"/>
    </source>
</evidence>
<comment type="similarity">
    <text evidence="2">Belongs to the eukaryotic RPC9 RNA polymerase subunit family.</text>
</comment>
<evidence type="ECO:0000313" key="10">
    <source>
        <dbReference type="Proteomes" id="UP000247409"/>
    </source>
</evidence>
<protein>
    <recommendedName>
        <fullName evidence="3">DNA-directed RNA polymerase III subunit RPC9</fullName>
    </recommendedName>
</protein>
<comment type="subcellular location">
    <subcellularLocation>
        <location evidence="1">Nucleus</location>
    </subcellularLocation>
</comment>
<keyword evidence="6" id="KW-0539">Nucleus</keyword>
<evidence type="ECO:0000256" key="3">
    <source>
        <dbReference type="ARBA" id="ARBA00016672"/>
    </source>
</evidence>